<keyword evidence="3" id="KW-1185">Reference proteome</keyword>
<feature type="region of interest" description="Disordered" evidence="1">
    <location>
        <begin position="252"/>
        <end position="276"/>
    </location>
</feature>
<dbReference type="RefSeq" id="YP_009333337.1">
    <property type="nucleotide sequence ID" value="NC_032492.1"/>
</dbReference>
<evidence type="ECO:0000313" key="2">
    <source>
        <dbReference type="EMBL" id="APG77318.1"/>
    </source>
</evidence>
<accession>A0A1L3KIQ2</accession>
<dbReference type="Proteomes" id="UP000204579">
    <property type="component" value="Segment"/>
</dbReference>
<evidence type="ECO:0000313" key="3">
    <source>
        <dbReference type="Proteomes" id="UP000204579"/>
    </source>
</evidence>
<organism evidence="2">
    <name type="scientific">Beihai Nido-like virus 2</name>
    <dbReference type="NCBI Taxonomy" id="1922351"/>
    <lineage>
        <taxon>Viruses</taxon>
        <taxon>Riboviria</taxon>
        <taxon>Orthornavirae</taxon>
        <taxon>Pisuviricota</taxon>
        <taxon>Pisoniviricetes</taxon>
        <taxon>Nidovirales</taxon>
        <taxon>Ronidovirineae</taxon>
        <taxon>Euroniviridae</taxon>
        <taxon>Ceronivirinae</taxon>
        <taxon>Charybnivirus</taxon>
        <taxon>Cradenivirus</taxon>
        <taxon>Charybnivirus charybdis</taxon>
        <taxon>Charybnivirus 1</taxon>
    </lineage>
</organism>
<reference evidence="2" key="1">
    <citation type="journal article" date="2016" name="Nature">
        <title>Redefining the invertebrate RNA virosphere.</title>
        <authorList>
            <person name="Shi M."/>
            <person name="Lin X.D."/>
            <person name="Tian J.H."/>
            <person name="Chen L.J."/>
            <person name="Chen X."/>
            <person name="Li C.X."/>
            <person name="Qin X.C."/>
            <person name="Li J."/>
            <person name="Cao J.P."/>
            <person name="Eden J.S."/>
            <person name="Buchmann J."/>
            <person name="Wang W."/>
            <person name="Xu J."/>
            <person name="Holmes E.C."/>
            <person name="Zhang Y.Z."/>
        </authorList>
    </citation>
    <scope>NUCLEOTIDE SEQUENCE [LARGE SCALE GENOMIC DNA]</scope>
    <source>
        <strain evidence="2">BHXun32263</strain>
    </source>
</reference>
<dbReference type="GeneID" id="30745595"/>
<evidence type="ECO:0000256" key="1">
    <source>
        <dbReference type="SAM" id="MobiDB-lite"/>
    </source>
</evidence>
<dbReference type="KEGG" id="vg:30745595"/>
<protein>
    <submittedName>
        <fullName evidence="2">Uncharacterized protein</fullName>
    </submittedName>
</protein>
<name>A0A1L3KIQ2_9NIDO</name>
<sequence length="276" mass="31602">MTSSRKYERPAPELVTKVVLTEKRVLYSRDTLVLNPISLHYQALQNILFHLTSFVKNPTASQGLIRGIVLEDINPDGFTWCANPCFSDICWVHIAPRGVKPLPDTAHNLLHNLGGMYREKIYQFAPWLADQFTTRSIKDVYKPKTELLLYDNHHFQRHVGLVQGSKHPVVNESLLYSPDRITIFTGRQLVNVNKVQIKHDPEFVAKEVKLIKDTYTLTNVQSQCYAQLVHYARTECPDLNLALQATEEAEKSRRPQIKHAAPVQQIILNPKEESQA</sequence>
<proteinExistence type="predicted"/>
<dbReference type="EMBL" id="KX883628">
    <property type="protein sequence ID" value="APG77318.1"/>
    <property type="molecule type" value="Genomic_RNA"/>
</dbReference>